<gene>
    <name evidence="1" type="ORF">HannXRQ_Chr14g0429691</name>
</gene>
<accession>A0A251SDT5</accession>
<dbReference type="InParanoid" id="A0A251SDT5"/>
<name>A0A251SDT5_HELAN</name>
<sequence length="70" mass="8364">MLFCLPTVASSTWNWKMLCYPLGSPSDFQLLSRKVSLEQRLWHITILLLMVHRQLQGRKDLFRIGFKWVE</sequence>
<reference evidence="2" key="1">
    <citation type="journal article" date="2017" name="Nature">
        <title>The sunflower genome provides insights into oil metabolism, flowering and Asterid evolution.</title>
        <authorList>
            <person name="Badouin H."/>
            <person name="Gouzy J."/>
            <person name="Grassa C.J."/>
            <person name="Murat F."/>
            <person name="Staton S.E."/>
            <person name="Cottret L."/>
            <person name="Lelandais-Briere C."/>
            <person name="Owens G.L."/>
            <person name="Carrere S."/>
            <person name="Mayjonade B."/>
            <person name="Legrand L."/>
            <person name="Gill N."/>
            <person name="Kane N.C."/>
            <person name="Bowers J.E."/>
            <person name="Hubner S."/>
            <person name="Bellec A."/>
            <person name="Berard A."/>
            <person name="Berges H."/>
            <person name="Blanchet N."/>
            <person name="Boniface M.C."/>
            <person name="Brunel D."/>
            <person name="Catrice O."/>
            <person name="Chaidir N."/>
            <person name="Claudel C."/>
            <person name="Donnadieu C."/>
            <person name="Faraut T."/>
            <person name="Fievet G."/>
            <person name="Helmstetter N."/>
            <person name="King M."/>
            <person name="Knapp S.J."/>
            <person name="Lai Z."/>
            <person name="Le Paslier M.C."/>
            <person name="Lippi Y."/>
            <person name="Lorenzon L."/>
            <person name="Mandel J.R."/>
            <person name="Marage G."/>
            <person name="Marchand G."/>
            <person name="Marquand E."/>
            <person name="Bret-Mestries E."/>
            <person name="Morien E."/>
            <person name="Nambeesan S."/>
            <person name="Nguyen T."/>
            <person name="Pegot-Espagnet P."/>
            <person name="Pouilly N."/>
            <person name="Raftis F."/>
            <person name="Sallet E."/>
            <person name="Schiex T."/>
            <person name="Thomas J."/>
            <person name="Vandecasteele C."/>
            <person name="Vares D."/>
            <person name="Vear F."/>
            <person name="Vautrin S."/>
            <person name="Crespi M."/>
            <person name="Mangin B."/>
            <person name="Burke J.M."/>
            <person name="Salse J."/>
            <person name="Munos S."/>
            <person name="Vincourt P."/>
            <person name="Rieseberg L.H."/>
            <person name="Langlade N.B."/>
        </authorList>
    </citation>
    <scope>NUCLEOTIDE SEQUENCE [LARGE SCALE GENOMIC DNA]</scope>
    <source>
        <strain evidence="2">cv. SF193</strain>
    </source>
</reference>
<dbReference type="Proteomes" id="UP000215914">
    <property type="component" value="Chromosome 14"/>
</dbReference>
<protein>
    <submittedName>
        <fullName evidence="1">Uncharacterized protein</fullName>
    </submittedName>
</protein>
<evidence type="ECO:0000313" key="1">
    <source>
        <dbReference type="EMBL" id="OTF96997.1"/>
    </source>
</evidence>
<dbReference type="EMBL" id="CM007903">
    <property type="protein sequence ID" value="OTF96997.1"/>
    <property type="molecule type" value="Genomic_DNA"/>
</dbReference>
<evidence type="ECO:0000313" key="2">
    <source>
        <dbReference type="Proteomes" id="UP000215914"/>
    </source>
</evidence>
<organism evidence="1 2">
    <name type="scientific">Helianthus annuus</name>
    <name type="common">Common sunflower</name>
    <dbReference type="NCBI Taxonomy" id="4232"/>
    <lineage>
        <taxon>Eukaryota</taxon>
        <taxon>Viridiplantae</taxon>
        <taxon>Streptophyta</taxon>
        <taxon>Embryophyta</taxon>
        <taxon>Tracheophyta</taxon>
        <taxon>Spermatophyta</taxon>
        <taxon>Magnoliopsida</taxon>
        <taxon>eudicotyledons</taxon>
        <taxon>Gunneridae</taxon>
        <taxon>Pentapetalae</taxon>
        <taxon>asterids</taxon>
        <taxon>campanulids</taxon>
        <taxon>Asterales</taxon>
        <taxon>Asteraceae</taxon>
        <taxon>Asteroideae</taxon>
        <taxon>Heliantheae alliance</taxon>
        <taxon>Heliantheae</taxon>
        <taxon>Helianthus</taxon>
    </lineage>
</organism>
<proteinExistence type="predicted"/>
<keyword evidence="2" id="KW-1185">Reference proteome</keyword>
<dbReference type="AlphaFoldDB" id="A0A251SDT5"/>